<dbReference type="Pfam" id="PF04994">
    <property type="entry name" value="TfoX_C"/>
    <property type="match status" value="1"/>
</dbReference>
<dbReference type="Proteomes" id="UP000245468">
    <property type="component" value="Chromosome"/>
</dbReference>
<accession>A0A2S2DRK9</accession>
<proteinExistence type="predicted"/>
<protein>
    <submittedName>
        <fullName evidence="1">Uncharacterized protein</fullName>
    </submittedName>
</protein>
<evidence type="ECO:0000313" key="1">
    <source>
        <dbReference type="EMBL" id="AWL08016.1"/>
    </source>
</evidence>
<evidence type="ECO:0000313" key="2">
    <source>
        <dbReference type="Proteomes" id="UP000245468"/>
    </source>
</evidence>
<reference evidence="2" key="1">
    <citation type="submission" date="2018-05" db="EMBL/GenBank/DDBJ databases">
        <title>Pseudarcicella sp. HME7025 Genome sequencing and assembly.</title>
        <authorList>
            <person name="Kim H."/>
            <person name="Kang H."/>
            <person name="Joh K."/>
        </authorList>
    </citation>
    <scope>NUCLEOTIDE SEQUENCE [LARGE SCALE GENOMIC DNA]</scope>
    <source>
        <strain evidence="2">HME7025</strain>
    </source>
</reference>
<gene>
    <name evidence="1" type="ORF">HME7025_00133</name>
</gene>
<dbReference type="OrthoDB" id="7861542at2"/>
<dbReference type="RefSeq" id="WP_109321795.1">
    <property type="nucleotide sequence ID" value="NZ_CP029346.1"/>
</dbReference>
<dbReference type="Gene3D" id="1.10.150.20">
    <property type="entry name" value="5' to 3' exonuclease, C-terminal subdomain"/>
    <property type="match status" value="1"/>
</dbReference>
<name>A0A2S2DRK9_9BACT</name>
<keyword evidence="2" id="KW-1185">Reference proteome</keyword>
<dbReference type="InterPro" id="IPR007077">
    <property type="entry name" value="TfoX_C"/>
</dbReference>
<dbReference type="AlphaFoldDB" id="A0A2S2DRK9"/>
<dbReference type="KEGG" id="psez:HME7025_00133"/>
<sequence length="85" mass="9772">MSNRRLEDIRNFGPYTTGILNQIGIYTEQDLLSTDYPSISQKLVELGIQPNLNIFYGIEMAIQGKVWTKITAQEKQEIKQILGRK</sequence>
<organism evidence="1 2">
    <name type="scientific">Aquirufa nivalisilvae</name>
    <dbReference type="NCBI Taxonomy" id="2516557"/>
    <lineage>
        <taxon>Bacteria</taxon>
        <taxon>Pseudomonadati</taxon>
        <taxon>Bacteroidota</taxon>
        <taxon>Cytophagia</taxon>
        <taxon>Cytophagales</taxon>
        <taxon>Flectobacillaceae</taxon>
        <taxon>Aquirufa</taxon>
    </lineage>
</organism>
<dbReference type="EMBL" id="CP029346">
    <property type="protein sequence ID" value="AWL08016.1"/>
    <property type="molecule type" value="Genomic_DNA"/>
</dbReference>